<dbReference type="EMBL" id="AOLJ01000021">
    <property type="protein sequence ID" value="ELZ78690.1"/>
    <property type="molecule type" value="Genomic_DNA"/>
</dbReference>
<dbReference type="AlphaFoldDB" id="M0H2H1"/>
<feature type="region of interest" description="Disordered" evidence="6">
    <location>
        <begin position="1"/>
        <end position="87"/>
    </location>
</feature>
<feature type="non-terminal residue" evidence="8">
    <location>
        <position position="1"/>
    </location>
</feature>
<comment type="caution">
    <text evidence="8">The sequence shown here is derived from an EMBL/GenBank/DDBJ whole genome shotgun (WGS) entry which is preliminary data.</text>
</comment>
<dbReference type="InterPro" id="IPR050736">
    <property type="entry name" value="Sensor_HK_Regulatory"/>
</dbReference>
<evidence type="ECO:0000256" key="4">
    <source>
        <dbReference type="ARBA" id="ARBA00022777"/>
    </source>
</evidence>
<dbReference type="InterPro" id="IPR005467">
    <property type="entry name" value="His_kinase_dom"/>
</dbReference>
<protein>
    <recommendedName>
        <fullName evidence="2">histidine kinase</fullName>
        <ecNumber evidence="2">2.7.13.3</ecNumber>
    </recommendedName>
</protein>
<proteinExistence type="predicted"/>
<evidence type="ECO:0000256" key="3">
    <source>
        <dbReference type="ARBA" id="ARBA00022679"/>
    </source>
</evidence>
<dbReference type="Gene3D" id="3.30.565.10">
    <property type="entry name" value="Histidine kinase-like ATPase, C-terminal domain"/>
    <property type="match status" value="1"/>
</dbReference>
<dbReference type="SMART" id="SM00387">
    <property type="entry name" value="HATPase_c"/>
    <property type="match status" value="1"/>
</dbReference>
<dbReference type="EC" id="2.7.13.3" evidence="2"/>
<keyword evidence="5" id="KW-0902">Two-component regulatory system</keyword>
<evidence type="ECO:0000313" key="9">
    <source>
        <dbReference type="Proteomes" id="UP000011571"/>
    </source>
</evidence>
<evidence type="ECO:0000313" key="8">
    <source>
        <dbReference type="EMBL" id="ELZ78690.1"/>
    </source>
</evidence>
<dbReference type="CDD" id="cd00075">
    <property type="entry name" value="HATPase"/>
    <property type="match status" value="1"/>
</dbReference>
<accession>M0H2H1</accession>
<dbReference type="PROSITE" id="PS50109">
    <property type="entry name" value="HIS_KIN"/>
    <property type="match status" value="1"/>
</dbReference>
<comment type="catalytic activity">
    <reaction evidence="1">
        <text>ATP + protein L-histidine = ADP + protein N-phospho-L-histidine.</text>
        <dbReference type="EC" id="2.7.13.3"/>
    </reaction>
</comment>
<keyword evidence="4" id="KW-0418">Kinase</keyword>
<evidence type="ECO:0000259" key="7">
    <source>
        <dbReference type="PROSITE" id="PS50109"/>
    </source>
</evidence>
<name>M0H2H1_HALGM</name>
<dbReference type="Pfam" id="PF02518">
    <property type="entry name" value="HATPase_c"/>
    <property type="match status" value="1"/>
</dbReference>
<dbReference type="PRINTS" id="PR00344">
    <property type="entry name" value="BCTRLSENSOR"/>
</dbReference>
<evidence type="ECO:0000256" key="1">
    <source>
        <dbReference type="ARBA" id="ARBA00000085"/>
    </source>
</evidence>
<feature type="compositionally biased region" description="Basic and acidic residues" evidence="6">
    <location>
        <begin position="54"/>
        <end position="63"/>
    </location>
</feature>
<dbReference type="PANTHER" id="PTHR43711">
    <property type="entry name" value="TWO-COMPONENT HISTIDINE KINASE"/>
    <property type="match status" value="1"/>
</dbReference>
<sequence>FRNAVEHGSTGNQTTSGDAVEHGSTGNRTASGDAVEHGSTGRRDAPGDASADGASKDAADDLTVRVGPTETGFYVADDGPGIPVDERDTVFEHGHTTSESGTGFGLSIVESIVEAHGWDIEVTAPEPDLGGARFEFDIGGVRSEVEPRFSLSDD</sequence>
<dbReference type="InterPro" id="IPR004358">
    <property type="entry name" value="Sig_transdc_His_kin-like_C"/>
</dbReference>
<dbReference type="Proteomes" id="UP000011571">
    <property type="component" value="Unassembled WGS sequence"/>
</dbReference>
<dbReference type="PATRIC" id="fig|1227459.3.peg.2776"/>
<dbReference type="GO" id="GO:0004673">
    <property type="term" value="F:protein histidine kinase activity"/>
    <property type="evidence" value="ECO:0007669"/>
    <property type="project" value="UniProtKB-EC"/>
</dbReference>
<dbReference type="GO" id="GO:0000160">
    <property type="term" value="P:phosphorelay signal transduction system"/>
    <property type="evidence" value="ECO:0007669"/>
    <property type="project" value="UniProtKB-KW"/>
</dbReference>
<gene>
    <name evidence="8" type="ORF">C454_14105</name>
</gene>
<evidence type="ECO:0000256" key="5">
    <source>
        <dbReference type="ARBA" id="ARBA00023012"/>
    </source>
</evidence>
<evidence type="ECO:0000256" key="2">
    <source>
        <dbReference type="ARBA" id="ARBA00012438"/>
    </source>
</evidence>
<reference evidence="8 9" key="1">
    <citation type="journal article" date="2014" name="PLoS Genet.">
        <title>Phylogenetically driven sequencing of extremely halophilic archaea reveals strategies for static and dynamic osmo-response.</title>
        <authorList>
            <person name="Becker E.A."/>
            <person name="Seitzer P.M."/>
            <person name="Tritt A."/>
            <person name="Larsen D."/>
            <person name="Krusor M."/>
            <person name="Yao A.I."/>
            <person name="Wu D."/>
            <person name="Madern D."/>
            <person name="Eisen J.A."/>
            <person name="Darling A.E."/>
            <person name="Facciotti M.T."/>
        </authorList>
    </citation>
    <scope>NUCLEOTIDE SEQUENCE [LARGE SCALE GENOMIC DNA]</scope>
    <source>
        <strain evidence="9">ATCC 33959 / DSM 4427 / JCM 8863 / NBRC 102184 / NCIMB 2188 / Ma 2.38</strain>
    </source>
</reference>
<feature type="compositionally biased region" description="Basic and acidic residues" evidence="6">
    <location>
        <begin position="34"/>
        <end position="46"/>
    </location>
</feature>
<dbReference type="PANTHER" id="PTHR43711:SF1">
    <property type="entry name" value="HISTIDINE KINASE 1"/>
    <property type="match status" value="1"/>
</dbReference>
<evidence type="ECO:0000256" key="6">
    <source>
        <dbReference type="SAM" id="MobiDB-lite"/>
    </source>
</evidence>
<dbReference type="SUPFAM" id="SSF55874">
    <property type="entry name" value="ATPase domain of HSP90 chaperone/DNA topoisomerase II/histidine kinase"/>
    <property type="match status" value="1"/>
</dbReference>
<organism evidence="8 9">
    <name type="scientific">Haloferax gibbonsii (strain ATCC 33959 / DSM 4427 / JCM 8863 / NBRC 102184 / NCIMB 2188 / Ma 2.38)</name>
    <dbReference type="NCBI Taxonomy" id="1227459"/>
    <lineage>
        <taxon>Archaea</taxon>
        <taxon>Methanobacteriati</taxon>
        <taxon>Methanobacteriota</taxon>
        <taxon>Stenosarchaea group</taxon>
        <taxon>Halobacteria</taxon>
        <taxon>Halobacteriales</taxon>
        <taxon>Haloferacaceae</taxon>
        <taxon>Haloferax</taxon>
    </lineage>
</organism>
<dbReference type="RefSeq" id="WP_004976551.1">
    <property type="nucleotide sequence ID" value="NZ_AOLJ01000021.1"/>
</dbReference>
<dbReference type="InterPro" id="IPR036890">
    <property type="entry name" value="HATPase_C_sf"/>
</dbReference>
<feature type="domain" description="Histidine kinase" evidence="7">
    <location>
        <begin position="73"/>
        <end position="142"/>
    </location>
</feature>
<keyword evidence="9" id="KW-1185">Reference proteome</keyword>
<dbReference type="InterPro" id="IPR003594">
    <property type="entry name" value="HATPase_dom"/>
</dbReference>
<keyword evidence="3" id="KW-0808">Transferase</keyword>